<organism evidence="5 6">
    <name type="scientific">Leptidea sinapis</name>
    <dbReference type="NCBI Taxonomy" id="189913"/>
    <lineage>
        <taxon>Eukaryota</taxon>
        <taxon>Metazoa</taxon>
        <taxon>Ecdysozoa</taxon>
        <taxon>Arthropoda</taxon>
        <taxon>Hexapoda</taxon>
        <taxon>Insecta</taxon>
        <taxon>Pterygota</taxon>
        <taxon>Neoptera</taxon>
        <taxon>Endopterygota</taxon>
        <taxon>Lepidoptera</taxon>
        <taxon>Glossata</taxon>
        <taxon>Ditrysia</taxon>
        <taxon>Papilionoidea</taxon>
        <taxon>Pieridae</taxon>
        <taxon>Dismorphiinae</taxon>
        <taxon>Leptidea</taxon>
    </lineage>
</organism>
<dbReference type="GO" id="GO:0006529">
    <property type="term" value="P:asparagine biosynthetic process"/>
    <property type="evidence" value="ECO:0007669"/>
    <property type="project" value="UniProtKB-KW"/>
</dbReference>
<dbReference type="Pfam" id="PF13537">
    <property type="entry name" value="GATase_7"/>
    <property type="match status" value="1"/>
</dbReference>
<dbReference type="InterPro" id="IPR017932">
    <property type="entry name" value="GATase_2_dom"/>
</dbReference>
<evidence type="ECO:0000256" key="3">
    <source>
        <dbReference type="ARBA" id="ARBA00022962"/>
    </source>
</evidence>
<keyword evidence="3" id="KW-0315">Glutamine amidotransferase</keyword>
<dbReference type="InterPro" id="IPR014729">
    <property type="entry name" value="Rossmann-like_a/b/a_fold"/>
</dbReference>
<evidence type="ECO:0000259" key="4">
    <source>
        <dbReference type="PROSITE" id="PS51278"/>
    </source>
</evidence>
<dbReference type="InterPro" id="IPR051857">
    <property type="entry name" value="Asn_synthetase_domain"/>
</dbReference>
<dbReference type="InterPro" id="IPR029055">
    <property type="entry name" value="Ntn_hydrolases_N"/>
</dbReference>
<reference evidence="5 6" key="1">
    <citation type="submission" date="2017-07" db="EMBL/GenBank/DDBJ databases">
        <authorList>
            <person name="Talla V."/>
            <person name="Backstrom N."/>
        </authorList>
    </citation>
    <scope>NUCLEOTIDE SEQUENCE [LARGE SCALE GENOMIC DNA]</scope>
</reference>
<keyword evidence="1" id="KW-0028">Amino-acid biosynthesis</keyword>
<dbReference type="EMBL" id="FZQP02004978">
    <property type="protein sequence ID" value="VVD00772.1"/>
    <property type="molecule type" value="Genomic_DNA"/>
</dbReference>
<dbReference type="PANTHER" id="PTHR45937:SF1">
    <property type="entry name" value="ASPARAGINE SYNTHETASE DOMAIN-CONTAINING PROTEIN 1"/>
    <property type="match status" value="1"/>
</dbReference>
<evidence type="ECO:0000313" key="6">
    <source>
        <dbReference type="Proteomes" id="UP000324832"/>
    </source>
</evidence>
<dbReference type="SUPFAM" id="SSF52402">
    <property type="entry name" value="Adenine nucleotide alpha hydrolases-like"/>
    <property type="match status" value="1"/>
</dbReference>
<feature type="domain" description="Glutamine amidotransferase type-2" evidence="4">
    <location>
        <begin position="2"/>
        <end position="185"/>
    </location>
</feature>
<dbReference type="AlphaFoldDB" id="A0A5E4QUA9"/>
<evidence type="ECO:0000256" key="1">
    <source>
        <dbReference type="ARBA" id="ARBA00022605"/>
    </source>
</evidence>
<proteinExistence type="predicted"/>
<gene>
    <name evidence="5" type="ORF">LSINAPIS_LOCUS11342</name>
</gene>
<sequence>MCGILCIISCSSDIKENILLQRLRNRGPDCTGSLVSKVNNELFVTFYGTVLWTQGPNVTKQPVEDYQGVLLFNGDIYNQNWVKNKCDTNVLLTCLGACASSRNEIINVVKDLKGPFCFIYLDKLTNQIYFARDRIGRGSLLLHKSEKEILISSVLGRDYQCVEIPATYIYVFNVKENIITTFDWDEQVQNDYLIDEWLQNVEIEQNLSDSSRNINKNTENVYFDEQHISDTELCKLSILEKLLEHEEILYCVKNITKLLEDSVKVRLETQPERCIDCISINNICCHSAVGILFSGGLDCTILAYLANKYVKEDQSIDLINVAFKKKCDVTFDVPDRLTGKQSYEELKQICNQRFFFLDLERMNYLVDMCAIGMHIKDVGGPGLTES</sequence>
<keyword evidence="6" id="KW-1185">Reference proteome</keyword>
<protein>
    <recommendedName>
        <fullName evidence="4">Glutamine amidotransferase type-2 domain-containing protein</fullName>
    </recommendedName>
</protein>
<dbReference type="PANTHER" id="PTHR45937">
    <property type="entry name" value="ASPARAGINE SYNTHETASE DOMAIN-CONTAINING PROTEIN 1"/>
    <property type="match status" value="1"/>
</dbReference>
<dbReference type="Proteomes" id="UP000324832">
    <property type="component" value="Unassembled WGS sequence"/>
</dbReference>
<evidence type="ECO:0000313" key="5">
    <source>
        <dbReference type="EMBL" id="VVD00772.1"/>
    </source>
</evidence>
<dbReference type="PROSITE" id="PS51278">
    <property type="entry name" value="GATASE_TYPE_2"/>
    <property type="match status" value="1"/>
</dbReference>
<dbReference type="Gene3D" id="3.60.20.10">
    <property type="entry name" value="Glutamine Phosphoribosylpyrophosphate, subunit 1, domain 1"/>
    <property type="match status" value="1"/>
</dbReference>
<evidence type="ECO:0000256" key="2">
    <source>
        <dbReference type="ARBA" id="ARBA00022888"/>
    </source>
</evidence>
<name>A0A5E4QUA9_9NEOP</name>
<keyword evidence="2" id="KW-0061">Asparagine biosynthesis</keyword>
<dbReference type="SUPFAM" id="SSF56235">
    <property type="entry name" value="N-terminal nucleophile aminohydrolases (Ntn hydrolases)"/>
    <property type="match status" value="1"/>
</dbReference>
<dbReference type="Gene3D" id="3.40.50.620">
    <property type="entry name" value="HUPs"/>
    <property type="match status" value="1"/>
</dbReference>
<accession>A0A5E4QUA9</accession>